<dbReference type="PANTHER" id="PTHR43038:SF3">
    <property type="entry name" value="ABC TRANSPORTER G FAMILY MEMBER 20 ISOFORM X1"/>
    <property type="match status" value="1"/>
</dbReference>
<protein>
    <submittedName>
        <fullName evidence="5">Multidrug ABC transporter ATP-binding protein</fullName>
    </submittedName>
</protein>
<keyword evidence="6" id="KW-1185">Reference proteome</keyword>
<dbReference type="Gene3D" id="3.40.50.300">
    <property type="entry name" value="P-loop containing nucleotide triphosphate hydrolases"/>
    <property type="match status" value="1"/>
</dbReference>
<evidence type="ECO:0000256" key="1">
    <source>
        <dbReference type="ARBA" id="ARBA00022448"/>
    </source>
</evidence>
<dbReference type="InterPro" id="IPR017871">
    <property type="entry name" value="ABC_transporter-like_CS"/>
</dbReference>
<dbReference type="STRING" id="345632.GPICK_13065"/>
<dbReference type="Pfam" id="PF00005">
    <property type="entry name" value="ABC_tran"/>
    <property type="match status" value="1"/>
</dbReference>
<dbReference type="InterPro" id="IPR003439">
    <property type="entry name" value="ABC_transporter-like_ATP-bd"/>
</dbReference>
<dbReference type="SMART" id="SM00382">
    <property type="entry name" value="AAA"/>
    <property type="match status" value="1"/>
</dbReference>
<evidence type="ECO:0000313" key="6">
    <source>
        <dbReference type="Proteomes" id="UP000057609"/>
    </source>
</evidence>
<dbReference type="SUPFAM" id="SSF52540">
    <property type="entry name" value="P-loop containing nucleoside triphosphate hydrolases"/>
    <property type="match status" value="1"/>
</dbReference>
<gene>
    <name evidence="5" type="ORF">GPICK_13065</name>
</gene>
<feature type="domain" description="ABC transporter" evidence="4">
    <location>
        <begin position="8"/>
        <end position="237"/>
    </location>
</feature>
<dbReference type="InterPro" id="IPR025302">
    <property type="entry name" value="DrrA1/2-like_C"/>
</dbReference>
<dbReference type="Pfam" id="PF13732">
    <property type="entry name" value="DrrA1-3_C"/>
    <property type="match status" value="1"/>
</dbReference>
<dbReference type="PANTHER" id="PTHR43038">
    <property type="entry name" value="ATP-BINDING CASSETTE, SUB-FAMILY H, MEMBER 1"/>
    <property type="match status" value="1"/>
</dbReference>
<dbReference type="RefSeq" id="WP_039743923.1">
    <property type="nucleotide sequence ID" value="NZ_CP009788.1"/>
</dbReference>
<name>A0A0B5BJB7_9BACT</name>
<proteinExistence type="predicted"/>
<dbReference type="KEGG" id="gpi:GPICK_13065"/>
<sequence>MTGTDYAVTIRELERRFGDFTAVNRISLDVRRGEIFGFLGPNGAGKSTTIRMLCGILPPSAGSGTVAGFDIVRDAEEIKKNIGYMSQKFSLYEDLTVEENIDFYAGIYKIPDGKRRERKEWVIGMAGLAEHRRSRTAILSGGWKQRLSLGCAILHEPPIVFLDEPTSGVDPISRRSFWDLIYRLAGGGVTVFVTTHYMDEAEYCDRLALIYRGEIIALGTPEELKTDRMTEEIVEVACDRPQELMEEIETIPGVKHAALFGRGLHVVTGDAGGAVPAIGRILTSRGVEAERIEKIVPSLEDVFVSLIEARDREEGAQREFTR</sequence>
<dbReference type="GO" id="GO:0005524">
    <property type="term" value="F:ATP binding"/>
    <property type="evidence" value="ECO:0007669"/>
    <property type="project" value="UniProtKB-KW"/>
</dbReference>
<dbReference type="GO" id="GO:0016887">
    <property type="term" value="F:ATP hydrolysis activity"/>
    <property type="evidence" value="ECO:0007669"/>
    <property type="project" value="InterPro"/>
</dbReference>
<evidence type="ECO:0000256" key="3">
    <source>
        <dbReference type="ARBA" id="ARBA00022840"/>
    </source>
</evidence>
<keyword evidence="2" id="KW-0547">Nucleotide-binding</keyword>
<dbReference type="PROSITE" id="PS50893">
    <property type="entry name" value="ABC_TRANSPORTER_2"/>
    <property type="match status" value="1"/>
</dbReference>
<dbReference type="PROSITE" id="PS00211">
    <property type="entry name" value="ABC_TRANSPORTER_1"/>
    <property type="match status" value="1"/>
</dbReference>
<evidence type="ECO:0000259" key="4">
    <source>
        <dbReference type="PROSITE" id="PS50893"/>
    </source>
</evidence>
<reference evidence="5 6" key="1">
    <citation type="journal article" date="2015" name="Genome Announc.">
        <title>Complete Genome of Geobacter pickeringii G13T, a Metal-Reducing Isolate from Sedimentary Kaolin Deposits.</title>
        <authorList>
            <person name="Badalamenti J.P."/>
            <person name="Bond D.R."/>
        </authorList>
    </citation>
    <scope>NUCLEOTIDE SEQUENCE [LARGE SCALE GENOMIC DNA]</scope>
    <source>
        <strain evidence="5 6">G13</strain>
    </source>
</reference>
<dbReference type="AlphaFoldDB" id="A0A0B5BJB7"/>
<dbReference type="InterPro" id="IPR003593">
    <property type="entry name" value="AAA+_ATPase"/>
</dbReference>
<dbReference type="Proteomes" id="UP000057609">
    <property type="component" value="Chromosome"/>
</dbReference>
<evidence type="ECO:0000313" key="5">
    <source>
        <dbReference type="EMBL" id="AJE04166.1"/>
    </source>
</evidence>
<evidence type="ECO:0000256" key="2">
    <source>
        <dbReference type="ARBA" id="ARBA00022741"/>
    </source>
</evidence>
<organism evidence="5 6">
    <name type="scientific">Geobacter pickeringii</name>
    <dbReference type="NCBI Taxonomy" id="345632"/>
    <lineage>
        <taxon>Bacteria</taxon>
        <taxon>Pseudomonadati</taxon>
        <taxon>Thermodesulfobacteriota</taxon>
        <taxon>Desulfuromonadia</taxon>
        <taxon>Geobacterales</taxon>
        <taxon>Geobacteraceae</taxon>
        <taxon>Geobacter</taxon>
    </lineage>
</organism>
<keyword evidence="1" id="KW-0813">Transport</keyword>
<dbReference type="EMBL" id="CP009788">
    <property type="protein sequence ID" value="AJE04166.1"/>
    <property type="molecule type" value="Genomic_DNA"/>
</dbReference>
<dbReference type="HOGENOM" id="CLU_000604_1_2_7"/>
<dbReference type="OrthoDB" id="9805130at2"/>
<keyword evidence="3 5" id="KW-0067">ATP-binding</keyword>
<accession>A0A0B5BJB7</accession>
<dbReference type="InterPro" id="IPR027417">
    <property type="entry name" value="P-loop_NTPase"/>
</dbReference>